<reference evidence="1" key="1">
    <citation type="journal article" date="2015" name="Nature">
        <title>Complex archaea that bridge the gap between prokaryotes and eukaryotes.</title>
        <authorList>
            <person name="Spang A."/>
            <person name="Saw J.H."/>
            <person name="Jorgensen S.L."/>
            <person name="Zaremba-Niedzwiedzka K."/>
            <person name="Martijn J."/>
            <person name="Lind A.E."/>
            <person name="van Eijk R."/>
            <person name="Schleper C."/>
            <person name="Guy L."/>
            <person name="Ettema T.J."/>
        </authorList>
    </citation>
    <scope>NUCLEOTIDE SEQUENCE</scope>
</reference>
<protein>
    <recommendedName>
        <fullName evidence="2">RNA ligase domain-containing protein</fullName>
    </recommendedName>
</protein>
<name>A0A0F9INT0_9ZZZZ</name>
<proteinExistence type="predicted"/>
<evidence type="ECO:0008006" key="2">
    <source>
        <dbReference type="Google" id="ProtNLM"/>
    </source>
</evidence>
<gene>
    <name evidence="1" type="ORF">LCGC14_1855140</name>
</gene>
<dbReference type="SUPFAM" id="SSF56091">
    <property type="entry name" value="DNA ligase/mRNA capping enzyme, catalytic domain"/>
    <property type="match status" value="1"/>
</dbReference>
<comment type="caution">
    <text evidence="1">The sequence shown here is derived from an EMBL/GenBank/DDBJ whole genome shotgun (WGS) entry which is preliminary data.</text>
</comment>
<accession>A0A0F9INT0</accession>
<feature type="non-terminal residue" evidence="1">
    <location>
        <position position="107"/>
    </location>
</feature>
<organism evidence="1">
    <name type="scientific">marine sediment metagenome</name>
    <dbReference type="NCBI Taxonomy" id="412755"/>
    <lineage>
        <taxon>unclassified sequences</taxon>
        <taxon>metagenomes</taxon>
        <taxon>ecological metagenomes</taxon>
    </lineage>
</organism>
<dbReference type="AlphaFoldDB" id="A0A0F9INT0"/>
<sequence length="107" mass="12258">MEGIETTSYHAYPKIYSMGHRAIATLFDGDVHVQEKVDGSQFSFGMFDGVIKCRSRNKQIDVDNPDKMFLKGVQTVQRLEYNGVLVNGWTYRGEYLNSPSHNTLEYD</sequence>
<evidence type="ECO:0000313" key="1">
    <source>
        <dbReference type="EMBL" id="KKL95390.1"/>
    </source>
</evidence>
<dbReference type="EMBL" id="LAZR01018687">
    <property type="protein sequence ID" value="KKL95390.1"/>
    <property type="molecule type" value="Genomic_DNA"/>
</dbReference>